<evidence type="ECO:0000259" key="4">
    <source>
        <dbReference type="SMART" id="SM01266"/>
    </source>
</evidence>
<reference evidence="5 6" key="1">
    <citation type="submission" date="2024-01" db="EMBL/GenBank/DDBJ databases">
        <title>Genomic analysis and antimicrobial resistance profiles of Trueperella pyogenes isolated from domestic and wild animals.</title>
        <authorList>
            <person name="Magossi G."/>
            <person name="Gzyl K.E."/>
            <person name="Holman D.B."/>
            <person name="Amat S."/>
        </authorList>
    </citation>
    <scope>NUCLEOTIDE SEQUENCE [LARGE SCALE GENOMIC DNA]</scope>
    <source>
        <strain evidence="5 6">1494</strain>
    </source>
</reference>
<comment type="caution">
    <text evidence="5">The sequence shown here is derived from an EMBL/GenBank/DDBJ whole genome shotgun (WGS) entry which is preliminary data.</text>
</comment>
<dbReference type="RefSeq" id="WP_367191372.1">
    <property type="nucleotide sequence ID" value="NZ_JBAGLR010000001.1"/>
</dbReference>
<keyword evidence="3" id="KW-0677">Repeat</keyword>
<keyword evidence="5" id="KW-0012">Acyltransferase</keyword>
<keyword evidence="2 5" id="KW-0808">Transferase</keyword>
<dbReference type="EMBL" id="JBAGNM010000001">
    <property type="protein sequence ID" value="MEW6953834.1"/>
    <property type="molecule type" value="Genomic_DNA"/>
</dbReference>
<dbReference type="InterPro" id="IPR011004">
    <property type="entry name" value="Trimer_LpxA-like_sf"/>
</dbReference>
<dbReference type="InterPro" id="IPR018357">
    <property type="entry name" value="Hexapep_transf_CS"/>
</dbReference>
<dbReference type="SUPFAM" id="SSF51161">
    <property type="entry name" value="Trimeric LpxA-like enzymes"/>
    <property type="match status" value="1"/>
</dbReference>
<evidence type="ECO:0000256" key="3">
    <source>
        <dbReference type="ARBA" id="ARBA00022737"/>
    </source>
</evidence>
<evidence type="ECO:0000313" key="6">
    <source>
        <dbReference type="Proteomes" id="UP001555100"/>
    </source>
</evidence>
<dbReference type="GO" id="GO:0016746">
    <property type="term" value="F:acyltransferase activity"/>
    <property type="evidence" value="ECO:0007669"/>
    <property type="project" value="UniProtKB-KW"/>
</dbReference>
<evidence type="ECO:0000256" key="2">
    <source>
        <dbReference type="ARBA" id="ARBA00022679"/>
    </source>
</evidence>
<evidence type="ECO:0000313" key="5">
    <source>
        <dbReference type="EMBL" id="MEW6953834.1"/>
    </source>
</evidence>
<dbReference type="InterPro" id="IPR001451">
    <property type="entry name" value="Hexapep"/>
</dbReference>
<organism evidence="5 6">
    <name type="scientific">Trueperella pyogenes</name>
    <dbReference type="NCBI Taxonomy" id="1661"/>
    <lineage>
        <taxon>Bacteria</taxon>
        <taxon>Bacillati</taxon>
        <taxon>Actinomycetota</taxon>
        <taxon>Actinomycetes</taxon>
        <taxon>Actinomycetales</taxon>
        <taxon>Actinomycetaceae</taxon>
        <taxon>Trueperella</taxon>
    </lineage>
</organism>
<dbReference type="InterPro" id="IPR051159">
    <property type="entry name" value="Hexapeptide_acetyltransf"/>
</dbReference>
<dbReference type="Proteomes" id="UP001555100">
    <property type="component" value="Unassembled WGS sequence"/>
</dbReference>
<proteinExistence type="inferred from homology"/>
<sequence>MNLERSEEQFARMRAHELYRVEGPTFAKAFARSMRIQDEINALPSGDMEAIASKARELFGTFGAGAAIRTPVRCDYGVHTHIGEGTFINFDCVFLDVADIIIGKNCQIAPRVQLLTAEHPLQATVRREGWESGRPIVLGDNVWLGAGVMVAPGVTIGENTVVGAGSVVVRDLPANVVAAGVPARVLRGLPDDVDPAEMLPAHLL</sequence>
<dbReference type="PANTHER" id="PTHR23416">
    <property type="entry name" value="SIALIC ACID SYNTHASE-RELATED"/>
    <property type="match status" value="1"/>
</dbReference>
<dbReference type="PROSITE" id="PS00101">
    <property type="entry name" value="HEXAPEP_TRANSFERASES"/>
    <property type="match status" value="1"/>
</dbReference>
<dbReference type="InterPro" id="IPR024688">
    <property type="entry name" value="Mac_dom"/>
</dbReference>
<dbReference type="Gene3D" id="2.160.10.10">
    <property type="entry name" value="Hexapeptide repeat proteins"/>
    <property type="match status" value="1"/>
</dbReference>
<name>A0ABV3N9E1_9ACTO</name>
<evidence type="ECO:0000256" key="1">
    <source>
        <dbReference type="ARBA" id="ARBA00007274"/>
    </source>
</evidence>
<dbReference type="SMART" id="SM01266">
    <property type="entry name" value="Mac"/>
    <property type="match status" value="1"/>
</dbReference>
<comment type="similarity">
    <text evidence="1">Belongs to the transferase hexapeptide repeat family.</text>
</comment>
<keyword evidence="6" id="KW-1185">Reference proteome</keyword>
<feature type="domain" description="Maltose/galactoside acetyltransferase" evidence="4">
    <location>
        <begin position="10"/>
        <end position="64"/>
    </location>
</feature>
<gene>
    <name evidence="5" type="ORF">V3M73_02185</name>
</gene>
<accession>A0ABV3N9E1</accession>
<dbReference type="Pfam" id="PF00132">
    <property type="entry name" value="Hexapep"/>
    <property type="match status" value="1"/>
</dbReference>
<protein>
    <submittedName>
        <fullName evidence="5">Sugar O-acetyltransferase</fullName>
        <ecNumber evidence="5">2.3.1.-</ecNumber>
    </submittedName>
</protein>
<dbReference type="PANTHER" id="PTHR23416:SF23">
    <property type="entry name" value="ACETYLTRANSFERASE C18B11.09C-RELATED"/>
    <property type="match status" value="1"/>
</dbReference>
<dbReference type="EC" id="2.3.1.-" evidence="5"/>
<dbReference type="CDD" id="cd03357">
    <property type="entry name" value="LbH_MAT_GAT"/>
    <property type="match status" value="1"/>
</dbReference>